<proteinExistence type="predicted"/>
<dbReference type="PROSITE" id="PS50929">
    <property type="entry name" value="ABC_TM1F"/>
    <property type="match status" value="1"/>
</dbReference>
<keyword evidence="2 7" id="KW-0812">Transmembrane</keyword>
<dbReference type="InterPro" id="IPR039421">
    <property type="entry name" value="Type_1_exporter"/>
</dbReference>
<dbReference type="InterPro" id="IPR003593">
    <property type="entry name" value="AAA+_ATPase"/>
</dbReference>
<evidence type="ECO:0000256" key="4">
    <source>
        <dbReference type="ARBA" id="ARBA00022840"/>
    </source>
</evidence>
<dbReference type="PANTHER" id="PTHR43394">
    <property type="entry name" value="ATP-DEPENDENT PERMEASE MDL1, MITOCHONDRIAL"/>
    <property type="match status" value="1"/>
</dbReference>
<accession>A0ABU0AV14</accession>
<dbReference type="Gene3D" id="1.20.1560.10">
    <property type="entry name" value="ABC transporter type 1, transmembrane domain"/>
    <property type="match status" value="1"/>
</dbReference>
<feature type="domain" description="ABC transmembrane type-1" evidence="9">
    <location>
        <begin position="34"/>
        <end position="323"/>
    </location>
</feature>
<comment type="subcellular location">
    <subcellularLocation>
        <location evidence="1">Cell membrane</location>
        <topology evidence="1">Multi-pass membrane protein</topology>
    </subcellularLocation>
</comment>
<evidence type="ECO:0000256" key="6">
    <source>
        <dbReference type="ARBA" id="ARBA00023136"/>
    </source>
</evidence>
<evidence type="ECO:0000256" key="3">
    <source>
        <dbReference type="ARBA" id="ARBA00022741"/>
    </source>
</evidence>
<reference evidence="10 11" key="1">
    <citation type="submission" date="2023-07" db="EMBL/GenBank/DDBJ databases">
        <title>Genomic Encyclopedia of Type Strains, Phase IV (KMG-IV): sequencing the most valuable type-strain genomes for metagenomic binning, comparative biology and taxonomic classification.</title>
        <authorList>
            <person name="Goeker M."/>
        </authorList>
    </citation>
    <scope>NUCLEOTIDE SEQUENCE [LARGE SCALE GENOMIC DNA]</scope>
    <source>
        <strain evidence="10 11">DSM 22616</strain>
    </source>
</reference>
<evidence type="ECO:0000256" key="1">
    <source>
        <dbReference type="ARBA" id="ARBA00004651"/>
    </source>
</evidence>
<dbReference type="Pfam" id="PF00664">
    <property type="entry name" value="ABC_membrane"/>
    <property type="match status" value="1"/>
</dbReference>
<gene>
    <name evidence="10" type="ORF">J2S72_001121</name>
</gene>
<dbReference type="GO" id="GO:0005524">
    <property type="term" value="F:ATP binding"/>
    <property type="evidence" value="ECO:0007669"/>
    <property type="project" value="UniProtKB-KW"/>
</dbReference>
<keyword evidence="5 7" id="KW-1133">Transmembrane helix</keyword>
<feature type="domain" description="ABC transporter" evidence="8">
    <location>
        <begin position="387"/>
        <end position="621"/>
    </location>
</feature>
<dbReference type="Proteomes" id="UP001236559">
    <property type="component" value="Unassembled WGS sequence"/>
</dbReference>
<feature type="transmembrane region" description="Helical" evidence="7">
    <location>
        <begin position="33"/>
        <end position="56"/>
    </location>
</feature>
<dbReference type="InterPro" id="IPR011527">
    <property type="entry name" value="ABC1_TM_dom"/>
</dbReference>
<dbReference type="SMART" id="SM00382">
    <property type="entry name" value="AAA"/>
    <property type="match status" value="1"/>
</dbReference>
<evidence type="ECO:0000259" key="8">
    <source>
        <dbReference type="PROSITE" id="PS50893"/>
    </source>
</evidence>
<dbReference type="PROSITE" id="PS50893">
    <property type="entry name" value="ABC_TRANSPORTER_2"/>
    <property type="match status" value="1"/>
</dbReference>
<evidence type="ECO:0000256" key="2">
    <source>
        <dbReference type="ARBA" id="ARBA00022692"/>
    </source>
</evidence>
<feature type="transmembrane region" description="Helical" evidence="7">
    <location>
        <begin position="76"/>
        <end position="97"/>
    </location>
</feature>
<dbReference type="Pfam" id="PF00005">
    <property type="entry name" value="ABC_tran"/>
    <property type="match status" value="1"/>
</dbReference>
<evidence type="ECO:0000256" key="7">
    <source>
        <dbReference type="SAM" id="Phobius"/>
    </source>
</evidence>
<keyword evidence="11" id="KW-1185">Reference proteome</keyword>
<dbReference type="InterPro" id="IPR036640">
    <property type="entry name" value="ABC1_TM_sf"/>
</dbReference>
<dbReference type="CDD" id="cd18547">
    <property type="entry name" value="ABC_6TM_Tm288_like"/>
    <property type="match status" value="1"/>
</dbReference>
<keyword evidence="6 7" id="KW-0472">Membrane</keyword>
<evidence type="ECO:0000256" key="5">
    <source>
        <dbReference type="ARBA" id="ARBA00022989"/>
    </source>
</evidence>
<feature type="transmembrane region" description="Helical" evidence="7">
    <location>
        <begin position="178"/>
        <end position="197"/>
    </location>
</feature>
<dbReference type="InterPro" id="IPR027417">
    <property type="entry name" value="P-loop_NTPase"/>
</dbReference>
<sequence>MKKNNIRKLSKNDNLKVGKRLLKYIIKKHKFKLIFVFFLVIFSTISGISFSVFLKTLIDSYISPLIGVKNPDFSPLLKAILTMALIFLGGTISNFIYQMIMVYVTEQTSYDLREDVFKHLQTLPISYFDENSHGDIMSVFTNDIQAVEQVIANLPILFSSIMSIILIILVMLFESLSLTLVVGLCLVLLYIIMKFMGKKSSSYFIKQQETLGEENGFIEERIEGQKIIKVFSYEDKTMEEFRKINERLFENTMLANRYSLFLIPIVFSVFNLQYAFIALAGGLMALSGKFNISVGLIATFLQLSRNLSGPMRNISSMLNQVLLALAGAYRVFNLLDQESEENLGKIELVRIKYQGDKIIECKENTGLWAWKNPEDLQNPYTPLKGDIRFNNVTFGYKEGEAVLKNISLFAKPEEKIAFVGSTGAGKTTITNLINRFYDIWSGSISFDGIDIRKINKKDLRKSLGMVLQDTHLFTGTVKENLRFGKLDATDEEIIEGAKKARAHYFIELLPKGYETIISGNGSEISQGQAQLLSIARAEILSPPVLILDEATSSIDSRTEMLVQKSMDQVMKGRTTFVIAHRLSTVQNSDAIMVLEKGNIIERGDHKDLIEQKGLYYKLYNSGLEE</sequence>
<organism evidence="10 11">
    <name type="scientific">Peptoniphilus koenoeneniae</name>
    <dbReference type="NCBI Taxonomy" id="507751"/>
    <lineage>
        <taxon>Bacteria</taxon>
        <taxon>Bacillati</taxon>
        <taxon>Bacillota</taxon>
        <taxon>Tissierellia</taxon>
        <taxon>Tissierellales</taxon>
        <taxon>Peptoniphilaceae</taxon>
        <taxon>Peptoniphilus</taxon>
    </lineage>
</organism>
<dbReference type="EMBL" id="JAUSTN010000005">
    <property type="protein sequence ID" value="MDQ0275097.1"/>
    <property type="molecule type" value="Genomic_DNA"/>
</dbReference>
<keyword evidence="3" id="KW-0547">Nucleotide-binding</keyword>
<feature type="transmembrane region" description="Helical" evidence="7">
    <location>
        <begin position="258"/>
        <end position="277"/>
    </location>
</feature>
<dbReference type="InterPro" id="IPR003439">
    <property type="entry name" value="ABC_transporter-like_ATP-bd"/>
</dbReference>
<evidence type="ECO:0000313" key="11">
    <source>
        <dbReference type="Proteomes" id="UP001236559"/>
    </source>
</evidence>
<evidence type="ECO:0000259" key="9">
    <source>
        <dbReference type="PROSITE" id="PS50929"/>
    </source>
</evidence>
<comment type="caution">
    <text evidence="10">The sequence shown here is derived from an EMBL/GenBank/DDBJ whole genome shotgun (WGS) entry which is preliminary data.</text>
</comment>
<dbReference type="PANTHER" id="PTHR43394:SF1">
    <property type="entry name" value="ATP-BINDING CASSETTE SUB-FAMILY B MEMBER 10, MITOCHONDRIAL"/>
    <property type="match status" value="1"/>
</dbReference>
<dbReference type="Gene3D" id="3.40.50.300">
    <property type="entry name" value="P-loop containing nucleotide triphosphate hydrolases"/>
    <property type="match status" value="1"/>
</dbReference>
<dbReference type="SUPFAM" id="SSF90123">
    <property type="entry name" value="ABC transporter transmembrane region"/>
    <property type="match status" value="1"/>
</dbReference>
<keyword evidence="4 10" id="KW-0067">ATP-binding</keyword>
<protein>
    <submittedName>
        <fullName evidence="10">ATP-binding cassette subfamily B protein</fullName>
    </submittedName>
</protein>
<feature type="transmembrane region" description="Helical" evidence="7">
    <location>
        <begin position="150"/>
        <end position="172"/>
    </location>
</feature>
<evidence type="ECO:0000313" key="10">
    <source>
        <dbReference type="EMBL" id="MDQ0275097.1"/>
    </source>
</evidence>
<dbReference type="RefSeq" id="WP_307495147.1">
    <property type="nucleotide sequence ID" value="NZ_JAUSTN010000005.1"/>
</dbReference>
<dbReference type="SUPFAM" id="SSF52540">
    <property type="entry name" value="P-loop containing nucleoside triphosphate hydrolases"/>
    <property type="match status" value="1"/>
</dbReference>
<name>A0ABU0AV14_9FIRM</name>